<keyword evidence="3" id="KW-1185">Reference proteome</keyword>
<dbReference type="AlphaFoldDB" id="A0A3M7RSI1"/>
<gene>
    <name evidence="2" type="ORF">BpHYR1_052938</name>
</gene>
<proteinExistence type="predicted"/>
<evidence type="ECO:0000313" key="2">
    <source>
        <dbReference type="EMBL" id="RNA26482.1"/>
    </source>
</evidence>
<organism evidence="2 3">
    <name type="scientific">Brachionus plicatilis</name>
    <name type="common">Marine rotifer</name>
    <name type="synonym">Brachionus muelleri</name>
    <dbReference type="NCBI Taxonomy" id="10195"/>
    <lineage>
        <taxon>Eukaryota</taxon>
        <taxon>Metazoa</taxon>
        <taxon>Spiralia</taxon>
        <taxon>Gnathifera</taxon>
        <taxon>Rotifera</taxon>
        <taxon>Eurotatoria</taxon>
        <taxon>Monogononta</taxon>
        <taxon>Pseudotrocha</taxon>
        <taxon>Ploima</taxon>
        <taxon>Brachionidae</taxon>
        <taxon>Brachionus</taxon>
    </lineage>
</organism>
<name>A0A3M7RSI1_BRAPC</name>
<dbReference type="OrthoDB" id="10565565at2759"/>
<keyword evidence="1" id="KW-0812">Transmembrane</keyword>
<evidence type="ECO:0000256" key="1">
    <source>
        <dbReference type="SAM" id="Phobius"/>
    </source>
</evidence>
<keyword evidence="1" id="KW-0472">Membrane</keyword>
<keyword evidence="1" id="KW-1133">Transmembrane helix</keyword>
<evidence type="ECO:0008006" key="4">
    <source>
        <dbReference type="Google" id="ProtNLM"/>
    </source>
</evidence>
<dbReference type="EMBL" id="REGN01002736">
    <property type="protein sequence ID" value="RNA26482.1"/>
    <property type="molecule type" value="Genomic_DNA"/>
</dbReference>
<evidence type="ECO:0000313" key="3">
    <source>
        <dbReference type="Proteomes" id="UP000276133"/>
    </source>
</evidence>
<reference evidence="2 3" key="1">
    <citation type="journal article" date="2018" name="Sci. Rep.">
        <title>Genomic signatures of local adaptation to the degree of environmental predictability in rotifers.</title>
        <authorList>
            <person name="Franch-Gras L."/>
            <person name="Hahn C."/>
            <person name="Garcia-Roger E.M."/>
            <person name="Carmona M.J."/>
            <person name="Serra M."/>
            <person name="Gomez A."/>
        </authorList>
    </citation>
    <scope>NUCLEOTIDE SEQUENCE [LARGE SCALE GENOMIC DNA]</scope>
    <source>
        <strain evidence="2">HYR1</strain>
    </source>
</reference>
<sequence length="149" mass="17762">MDKFYHFGKYIRNLEKNFSSDQDDFMSHFNTSYELGFFKTFTMMIGSLETENMGLNRLNSFSFINFFIYGFFIYFMSLLLLNIFTGISIDEVNELFKSAEKDDSSNKIDYILKIEEVNRNLLVFQCISFNMKETKFLNTGFHMSRPFEK</sequence>
<comment type="caution">
    <text evidence="2">The sequence shown here is derived from an EMBL/GenBank/DDBJ whole genome shotgun (WGS) entry which is preliminary data.</text>
</comment>
<dbReference type="Proteomes" id="UP000276133">
    <property type="component" value="Unassembled WGS sequence"/>
</dbReference>
<protein>
    <recommendedName>
        <fullName evidence="4">Ion transport domain-containing protein</fullName>
    </recommendedName>
</protein>
<feature type="transmembrane region" description="Helical" evidence="1">
    <location>
        <begin position="63"/>
        <end position="84"/>
    </location>
</feature>
<accession>A0A3M7RSI1</accession>